<dbReference type="AlphaFoldDB" id="U5DQ13"/>
<keyword evidence="2" id="KW-1185">Reference proteome</keyword>
<protein>
    <recommendedName>
        <fullName evidence="3">DUF3288 domain-containing protein</fullName>
    </recommendedName>
</protein>
<dbReference type="Pfam" id="PF11691">
    <property type="entry name" value="DUF3288"/>
    <property type="match status" value="1"/>
</dbReference>
<dbReference type="InParanoid" id="U5DQ13"/>
<evidence type="ECO:0000313" key="1">
    <source>
        <dbReference type="EMBL" id="ERN42694.1"/>
    </source>
</evidence>
<dbReference type="EMBL" id="ASSJ01000008">
    <property type="protein sequence ID" value="ERN42694.1"/>
    <property type="molecule type" value="Genomic_DNA"/>
</dbReference>
<accession>U5DQ13</accession>
<dbReference type="STRING" id="582515.KR51_00005360"/>
<dbReference type="eggNOG" id="ENOG5032Y24">
    <property type="taxonomic scope" value="Bacteria"/>
</dbReference>
<dbReference type="InterPro" id="IPR021705">
    <property type="entry name" value="DUF3288"/>
</dbReference>
<organism evidence="1 2">
    <name type="scientific">Rubidibacter lacunae KORDI 51-2</name>
    <dbReference type="NCBI Taxonomy" id="582515"/>
    <lineage>
        <taxon>Bacteria</taxon>
        <taxon>Bacillati</taxon>
        <taxon>Cyanobacteriota</taxon>
        <taxon>Cyanophyceae</taxon>
        <taxon>Oscillatoriophycideae</taxon>
        <taxon>Chroococcales</taxon>
        <taxon>Aphanothecaceae</taxon>
        <taxon>Rubidibacter</taxon>
    </lineage>
</organism>
<reference evidence="1 2" key="1">
    <citation type="submission" date="2013-05" db="EMBL/GenBank/DDBJ databases">
        <title>Draft genome sequence of Rubidibacter lacunae KORDI 51-2.</title>
        <authorList>
            <person name="Choi D.H."/>
            <person name="Noh J.H."/>
            <person name="Kwon K.-K."/>
            <person name="Lee J.-H."/>
            <person name="Ryu J.-Y."/>
        </authorList>
    </citation>
    <scope>NUCLEOTIDE SEQUENCE [LARGE SCALE GENOMIC DNA]</scope>
    <source>
        <strain evidence="1 2">KORDI 51-2</strain>
    </source>
</reference>
<dbReference type="PATRIC" id="fig|582515.4.peg.608"/>
<dbReference type="OrthoDB" id="514226at2"/>
<sequence length="92" mass="10832">MKDQEHPRSRQDRDVVNRLLRDGPTEANLIDLARLRIRYNGFPGARAIQRDLDLLLQQWQLDEDSLFARTRALYVSRNLQGHSSLTDEQDWS</sequence>
<gene>
    <name evidence="1" type="ORF">KR51_00005360</name>
</gene>
<name>U5DQ13_9CHRO</name>
<dbReference type="Proteomes" id="UP000016960">
    <property type="component" value="Unassembled WGS sequence"/>
</dbReference>
<comment type="caution">
    <text evidence="1">The sequence shown here is derived from an EMBL/GenBank/DDBJ whole genome shotgun (WGS) entry which is preliminary data.</text>
</comment>
<proteinExistence type="predicted"/>
<evidence type="ECO:0008006" key="3">
    <source>
        <dbReference type="Google" id="ProtNLM"/>
    </source>
</evidence>
<evidence type="ECO:0000313" key="2">
    <source>
        <dbReference type="Proteomes" id="UP000016960"/>
    </source>
</evidence>
<dbReference type="RefSeq" id="WP_022604447.1">
    <property type="nucleotide sequence ID" value="NZ_ASSJ01000008.1"/>
</dbReference>